<evidence type="ECO:0000313" key="5">
    <source>
        <dbReference type="EMBL" id="GFP90989.1"/>
    </source>
</evidence>
<organism evidence="5 6">
    <name type="scientific">Phtheirospermum japonicum</name>
    <dbReference type="NCBI Taxonomy" id="374723"/>
    <lineage>
        <taxon>Eukaryota</taxon>
        <taxon>Viridiplantae</taxon>
        <taxon>Streptophyta</taxon>
        <taxon>Embryophyta</taxon>
        <taxon>Tracheophyta</taxon>
        <taxon>Spermatophyta</taxon>
        <taxon>Magnoliopsida</taxon>
        <taxon>eudicotyledons</taxon>
        <taxon>Gunneridae</taxon>
        <taxon>Pentapetalae</taxon>
        <taxon>asterids</taxon>
        <taxon>lamiids</taxon>
        <taxon>Lamiales</taxon>
        <taxon>Orobanchaceae</taxon>
        <taxon>Orobanchaceae incertae sedis</taxon>
        <taxon>Phtheirospermum</taxon>
    </lineage>
</organism>
<keyword evidence="6" id="KW-1185">Reference proteome</keyword>
<accession>A0A830BX48</accession>
<dbReference type="InterPro" id="IPR013083">
    <property type="entry name" value="Znf_RING/FYVE/PHD"/>
</dbReference>
<dbReference type="EMBL" id="BMAC01000232">
    <property type="protein sequence ID" value="GFP90989.1"/>
    <property type="molecule type" value="Genomic_DNA"/>
</dbReference>
<feature type="compositionally biased region" description="Basic and acidic residues" evidence="2">
    <location>
        <begin position="184"/>
        <end position="193"/>
    </location>
</feature>
<keyword evidence="1" id="KW-0479">Metal-binding</keyword>
<name>A0A830BX48_9LAMI</name>
<sequence>MKSSRINLVMTVIGFGLSIMFIVFVCTRLICARILLIASRRSARASRSDLTNLERGCRGHEPLTPANFPTKKYGELCSSSNESARCTVCLADYHDEDTLCILPVCGHFFHTTCIGIWMQQRSTCPVCRISLGEFPKRKWFMQPMFSSALRSQQSMQSVNAHYCHCMENGNRHTSRLHENEVMDPAQEGRRGEGNDGDGNSILINHRQIMKNPATTKIESPLS</sequence>
<dbReference type="OrthoDB" id="8062037at2759"/>
<evidence type="ECO:0000256" key="2">
    <source>
        <dbReference type="SAM" id="MobiDB-lite"/>
    </source>
</evidence>
<dbReference type="SMART" id="SM00184">
    <property type="entry name" value="RING"/>
    <property type="match status" value="1"/>
</dbReference>
<evidence type="ECO:0000313" key="6">
    <source>
        <dbReference type="Proteomes" id="UP000653305"/>
    </source>
</evidence>
<feature type="domain" description="RING-type" evidence="4">
    <location>
        <begin position="86"/>
        <end position="128"/>
    </location>
</feature>
<reference evidence="5" key="1">
    <citation type="submission" date="2020-07" db="EMBL/GenBank/DDBJ databases">
        <title>Ethylene signaling mediates host invasion by parasitic plants.</title>
        <authorList>
            <person name="Yoshida S."/>
        </authorList>
    </citation>
    <scope>NUCLEOTIDE SEQUENCE</scope>
    <source>
        <strain evidence="5">Okayama</strain>
    </source>
</reference>
<keyword evidence="3" id="KW-1133">Transmembrane helix</keyword>
<evidence type="ECO:0000256" key="1">
    <source>
        <dbReference type="PROSITE-ProRule" id="PRU00175"/>
    </source>
</evidence>
<evidence type="ECO:0000256" key="3">
    <source>
        <dbReference type="SAM" id="Phobius"/>
    </source>
</evidence>
<dbReference type="PANTHER" id="PTHR47035:SF3">
    <property type="entry name" value="OS11G0150450 PROTEIN"/>
    <property type="match status" value="1"/>
</dbReference>
<dbReference type="InterPro" id="IPR053070">
    <property type="entry name" value="RING-type_E3_ubiquitin-ligase"/>
</dbReference>
<keyword evidence="3" id="KW-0812">Transmembrane</keyword>
<dbReference type="SUPFAM" id="SSF57850">
    <property type="entry name" value="RING/U-box"/>
    <property type="match status" value="1"/>
</dbReference>
<feature type="transmembrane region" description="Helical" evidence="3">
    <location>
        <begin position="12"/>
        <end position="38"/>
    </location>
</feature>
<dbReference type="Gene3D" id="3.30.40.10">
    <property type="entry name" value="Zinc/RING finger domain, C3HC4 (zinc finger)"/>
    <property type="match status" value="1"/>
</dbReference>
<feature type="region of interest" description="Disordered" evidence="2">
    <location>
        <begin position="184"/>
        <end position="222"/>
    </location>
</feature>
<protein>
    <submittedName>
        <fullName evidence="5">RING-H2 finger protein atl38</fullName>
    </submittedName>
</protein>
<dbReference type="AlphaFoldDB" id="A0A830BX48"/>
<proteinExistence type="predicted"/>
<dbReference type="GO" id="GO:0008270">
    <property type="term" value="F:zinc ion binding"/>
    <property type="evidence" value="ECO:0007669"/>
    <property type="project" value="UniProtKB-KW"/>
</dbReference>
<keyword evidence="1" id="KW-0862">Zinc</keyword>
<dbReference type="PROSITE" id="PS50089">
    <property type="entry name" value="ZF_RING_2"/>
    <property type="match status" value="1"/>
</dbReference>
<feature type="compositionally biased region" description="Polar residues" evidence="2">
    <location>
        <begin position="212"/>
        <end position="222"/>
    </location>
</feature>
<evidence type="ECO:0000259" key="4">
    <source>
        <dbReference type="PROSITE" id="PS50089"/>
    </source>
</evidence>
<dbReference type="PANTHER" id="PTHR47035">
    <property type="entry name" value="OS11G0150450 PROTEIN"/>
    <property type="match status" value="1"/>
</dbReference>
<gene>
    <name evidence="5" type="ORF">PHJA_001242900</name>
</gene>
<dbReference type="InterPro" id="IPR001841">
    <property type="entry name" value="Znf_RING"/>
</dbReference>
<dbReference type="Pfam" id="PF13639">
    <property type="entry name" value="zf-RING_2"/>
    <property type="match status" value="1"/>
</dbReference>
<keyword evidence="1" id="KW-0863">Zinc-finger</keyword>
<keyword evidence="3" id="KW-0472">Membrane</keyword>
<dbReference type="Proteomes" id="UP000653305">
    <property type="component" value="Unassembled WGS sequence"/>
</dbReference>
<comment type="caution">
    <text evidence="5">The sequence shown here is derived from an EMBL/GenBank/DDBJ whole genome shotgun (WGS) entry which is preliminary data.</text>
</comment>